<sequence>MLPPEIYCDIATFVDFKTSCTLALMSSCTCDIFISKFGLERQKQMFALLEELGNCAKKVKDAGLEQEAEEKLKLWISEFKNMAAHMSHTVPPHQLSDGQDLDGMATGNGILDGIIDLEPFPGTSMADLRFFGEDGNDDRLDVAAQGVGNLSLHQHLVDQSLKRMVSEQDSEHGESSSTREPDGKDGNADESDITTKGLQDLPLNQLLEDQVLEGTASDQSSEDESIELESLSLTPEANDKDGIDDGLDIAAQGESASTAAEVSDDEDVNNDDDEPSPLAPRIRKATHVMTPEQSEEEKKKKSYGITKLGNC</sequence>
<evidence type="ECO:0000256" key="1">
    <source>
        <dbReference type="SAM" id="MobiDB-lite"/>
    </source>
</evidence>
<feature type="compositionally biased region" description="Basic and acidic residues" evidence="1">
    <location>
        <begin position="163"/>
        <end position="187"/>
    </location>
</feature>
<dbReference type="Proteomes" id="UP000887574">
    <property type="component" value="Unplaced"/>
</dbReference>
<reference evidence="3" key="1">
    <citation type="submission" date="2022-11" db="UniProtKB">
        <authorList>
            <consortium name="WormBaseParasite"/>
        </authorList>
    </citation>
    <scope>IDENTIFICATION</scope>
</reference>
<feature type="region of interest" description="Disordered" evidence="1">
    <location>
        <begin position="163"/>
        <end position="311"/>
    </location>
</feature>
<name>A0A915E6L5_9BILA</name>
<protein>
    <submittedName>
        <fullName evidence="3">Uncharacterized protein</fullName>
    </submittedName>
</protein>
<evidence type="ECO:0000313" key="3">
    <source>
        <dbReference type="WBParaSite" id="jg3388.1"/>
    </source>
</evidence>
<accession>A0A915E6L5</accession>
<proteinExistence type="predicted"/>
<dbReference type="AlphaFoldDB" id="A0A915E6L5"/>
<dbReference type="WBParaSite" id="jg3388.1">
    <property type="protein sequence ID" value="jg3388.1"/>
    <property type="gene ID" value="jg3388"/>
</dbReference>
<feature type="compositionally biased region" description="Acidic residues" evidence="1">
    <location>
        <begin position="262"/>
        <end position="275"/>
    </location>
</feature>
<keyword evidence="2" id="KW-1185">Reference proteome</keyword>
<evidence type="ECO:0000313" key="2">
    <source>
        <dbReference type="Proteomes" id="UP000887574"/>
    </source>
</evidence>
<organism evidence="2 3">
    <name type="scientific">Ditylenchus dipsaci</name>
    <dbReference type="NCBI Taxonomy" id="166011"/>
    <lineage>
        <taxon>Eukaryota</taxon>
        <taxon>Metazoa</taxon>
        <taxon>Ecdysozoa</taxon>
        <taxon>Nematoda</taxon>
        <taxon>Chromadorea</taxon>
        <taxon>Rhabditida</taxon>
        <taxon>Tylenchina</taxon>
        <taxon>Tylenchomorpha</taxon>
        <taxon>Sphaerularioidea</taxon>
        <taxon>Anguinidae</taxon>
        <taxon>Anguininae</taxon>
        <taxon>Ditylenchus</taxon>
    </lineage>
</organism>